<dbReference type="Pfam" id="PF02751">
    <property type="entry name" value="TFIIA_gamma_C"/>
    <property type="match status" value="1"/>
</dbReference>
<organism evidence="9 10">
    <name type="scientific">Ophiophagus hannah</name>
    <name type="common">King cobra</name>
    <name type="synonym">Naja hannah</name>
    <dbReference type="NCBI Taxonomy" id="8665"/>
    <lineage>
        <taxon>Eukaryota</taxon>
        <taxon>Metazoa</taxon>
        <taxon>Chordata</taxon>
        <taxon>Craniata</taxon>
        <taxon>Vertebrata</taxon>
        <taxon>Euteleostomi</taxon>
        <taxon>Lepidosauria</taxon>
        <taxon>Squamata</taxon>
        <taxon>Bifurcata</taxon>
        <taxon>Unidentata</taxon>
        <taxon>Episquamata</taxon>
        <taxon>Toxicofera</taxon>
        <taxon>Serpentes</taxon>
        <taxon>Colubroidea</taxon>
        <taxon>Elapidae</taxon>
        <taxon>Elapinae</taxon>
        <taxon>Ophiophagus</taxon>
    </lineage>
</organism>
<keyword evidence="4" id="KW-0804">Transcription</keyword>
<dbReference type="Gene3D" id="2.30.18.10">
    <property type="entry name" value="Transcription factor IIA (TFIIA), beta-barrel domain"/>
    <property type="match status" value="1"/>
</dbReference>
<evidence type="ECO:0000256" key="1">
    <source>
        <dbReference type="ARBA" id="ARBA00004123"/>
    </source>
</evidence>
<dbReference type="InterPro" id="IPR009083">
    <property type="entry name" value="TFIIA_a-hlx"/>
</dbReference>
<feature type="non-terminal residue" evidence="9">
    <location>
        <position position="1"/>
    </location>
</feature>
<evidence type="ECO:0000256" key="6">
    <source>
        <dbReference type="ARBA" id="ARBA00029898"/>
    </source>
</evidence>
<keyword evidence="3" id="KW-0805">Transcription regulation</keyword>
<evidence type="ECO:0000256" key="2">
    <source>
        <dbReference type="ARBA" id="ARBA00007675"/>
    </source>
</evidence>
<dbReference type="Pfam" id="PF02268">
    <property type="entry name" value="TFIIA_gamma_N"/>
    <property type="match status" value="1"/>
</dbReference>
<dbReference type="SUPFAM" id="SSF47396">
    <property type="entry name" value="Transcription factor IIA (TFIIA), alpha-helical domain"/>
    <property type="match status" value="1"/>
</dbReference>
<dbReference type="InterPro" id="IPR009088">
    <property type="entry name" value="TFIIA_b-brl"/>
</dbReference>
<evidence type="ECO:0000256" key="3">
    <source>
        <dbReference type="ARBA" id="ARBA00023015"/>
    </source>
</evidence>
<feature type="domain" description="Transcription initiation factor IIA gamma subunit N-terminal" evidence="7">
    <location>
        <begin position="187"/>
        <end position="218"/>
    </location>
</feature>
<keyword evidence="5" id="KW-0539">Nucleus</keyword>
<dbReference type="Proteomes" id="UP000018936">
    <property type="component" value="Unassembled WGS sequence"/>
</dbReference>
<dbReference type="GO" id="GO:0005672">
    <property type="term" value="C:transcription factor TFIIA complex"/>
    <property type="evidence" value="ECO:0007669"/>
    <property type="project" value="InterPro"/>
</dbReference>
<comment type="similarity">
    <text evidence="2">Belongs to the TFIIA subunit 2 family.</text>
</comment>
<evidence type="ECO:0000313" key="9">
    <source>
        <dbReference type="EMBL" id="ETE72211.1"/>
    </source>
</evidence>
<dbReference type="EMBL" id="AZIM01000255">
    <property type="protein sequence ID" value="ETE72211.1"/>
    <property type="molecule type" value="Genomic_DNA"/>
</dbReference>
<evidence type="ECO:0000259" key="8">
    <source>
        <dbReference type="Pfam" id="PF02751"/>
    </source>
</evidence>
<dbReference type="AlphaFoldDB" id="V8PE28"/>
<evidence type="ECO:0000256" key="4">
    <source>
        <dbReference type="ARBA" id="ARBA00023163"/>
    </source>
</evidence>
<reference evidence="9 10" key="1">
    <citation type="journal article" date="2013" name="Proc. Natl. Acad. Sci. U.S.A.">
        <title>The king cobra genome reveals dynamic gene evolution and adaptation in the snake venom system.</title>
        <authorList>
            <person name="Vonk F.J."/>
            <person name="Casewell N.R."/>
            <person name="Henkel C.V."/>
            <person name="Heimberg A.M."/>
            <person name="Jansen H.J."/>
            <person name="McCleary R.J."/>
            <person name="Kerkkamp H.M."/>
            <person name="Vos R.A."/>
            <person name="Guerreiro I."/>
            <person name="Calvete J.J."/>
            <person name="Wuster W."/>
            <person name="Woods A.E."/>
            <person name="Logan J.M."/>
            <person name="Harrison R.A."/>
            <person name="Castoe T.A."/>
            <person name="de Koning A.P."/>
            <person name="Pollock D.D."/>
            <person name="Yandell M."/>
            <person name="Calderon D."/>
            <person name="Renjifo C."/>
            <person name="Currier R.B."/>
            <person name="Salgado D."/>
            <person name="Pla D."/>
            <person name="Sanz L."/>
            <person name="Hyder A.S."/>
            <person name="Ribeiro J.M."/>
            <person name="Arntzen J.W."/>
            <person name="van den Thillart G.E."/>
            <person name="Boetzer M."/>
            <person name="Pirovano W."/>
            <person name="Dirks R.P."/>
            <person name="Spaink H.P."/>
            <person name="Duboule D."/>
            <person name="McGlinn E."/>
            <person name="Kini R.M."/>
            <person name="Richardson M.K."/>
        </authorList>
    </citation>
    <scope>NUCLEOTIDE SEQUENCE</scope>
    <source>
        <tissue evidence="9">Blood</tissue>
    </source>
</reference>
<dbReference type="GO" id="GO:0006367">
    <property type="term" value="P:transcription initiation at RNA polymerase II promoter"/>
    <property type="evidence" value="ECO:0007669"/>
    <property type="project" value="InterPro"/>
</dbReference>
<name>V8PE28_OPHHA</name>
<dbReference type="CDD" id="cd10014">
    <property type="entry name" value="TFIIA_gamma_C"/>
    <property type="match status" value="1"/>
</dbReference>
<evidence type="ECO:0000256" key="5">
    <source>
        <dbReference type="ARBA" id="ARBA00023242"/>
    </source>
</evidence>
<comment type="caution">
    <text evidence="9">The sequence shown here is derived from an EMBL/GenBank/DDBJ whole genome shotgun (WGS) entry which is preliminary data.</text>
</comment>
<dbReference type="PANTHER" id="PTHR10966">
    <property type="entry name" value="TRANSCRIPTION INITIATION FACTOR IIA SUBUNIT 2"/>
    <property type="match status" value="1"/>
</dbReference>
<evidence type="ECO:0000259" key="7">
    <source>
        <dbReference type="Pfam" id="PF02268"/>
    </source>
</evidence>
<protein>
    <recommendedName>
        <fullName evidence="6">Transcription initiation factor IIA gamma chain</fullName>
    </recommendedName>
</protein>
<dbReference type="InterPro" id="IPR015872">
    <property type="entry name" value="TFIIA_gsu_N"/>
</dbReference>
<proteinExistence type="inferred from homology"/>
<dbReference type="Gene3D" id="1.10.287.190">
    <property type="entry name" value="Transcription factor IIA gamma subunit, alpha-helical domain"/>
    <property type="match status" value="1"/>
</dbReference>
<sequence length="327" mass="35571">MSAFASPSCAAGDLICTLLLQVSKSARVVNPVSTKPGSGDIRRTCMNAASQSMTAAPFTRTVGLQNDVSLIREETECLPSSSIGRLPEKPGLKCSGMTHGLKNPVSFQLKWTTDLGMKEGSKCFLLKENGRVDRQQTNWKKDKIPVAHFSMSDIWMSPAGPVWVREPSSPRSVDDQPVSLSHGLPAESLDELIQSQQITPQLAFQVLLQFDKAINATLAQFCDNVWTFVLNDVEFREVTEMVPMLWSEGGLGPLSPRGLDGQGFQGRAVLIMQARLTFSGRPCGTVLARSHKAPTGVETGCGGEKGWFLMRAHIHKAAFQLCACMCT</sequence>
<dbReference type="InterPro" id="IPR015871">
    <property type="entry name" value="TFIIA_gsu_C"/>
</dbReference>
<feature type="domain" description="Transcription initiation factor IIA gamma subunit C-terminal" evidence="8">
    <location>
        <begin position="221"/>
        <end position="242"/>
    </location>
</feature>
<comment type="subcellular location">
    <subcellularLocation>
        <location evidence="1">Nucleus</location>
    </subcellularLocation>
</comment>
<keyword evidence="9" id="KW-0648">Protein biosynthesis</keyword>
<dbReference type="InterPro" id="IPR003194">
    <property type="entry name" value="TFIIA_gsu"/>
</dbReference>
<accession>V8PE28</accession>
<dbReference type="OrthoDB" id="586585at2759"/>
<evidence type="ECO:0000313" key="10">
    <source>
        <dbReference type="Proteomes" id="UP000018936"/>
    </source>
</evidence>
<keyword evidence="9" id="KW-0396">Initiation factor</keyword>
<keyword evidence="10" id="KW-1185">Reference proteome</keyword>
<gene>
    <name evidence="9" type="primary">GTF2A2</name>
    <name evidence="9" type="ORF">L345_01966</name>
</gene>
<dbReference type="GO" id="GO:0003743">
    <property type="term" value="F:translation initiation factor activity"/>
    <property type="evidence" value="ECO:0007669"/>
    <property type="project" value="UniProtKB-KW"/>
</dbReference>